<evidence type="ECO:0000313" key="3">
    <source>
        <dbReference type="Proteomes" id="UP000176101"/>
    </source>
</evidence>
<proteinExistence type="predicted"/>
<accession>A0A1E7KPF6</accession>
<feature type="compositionally biased region" description="Low complexity" evidence="1">
    <location>
        <begin position="180"/>
        <end position="221"/>
    </location>
</feature>
<feature type="compositionally biased region" description="Acidic residues" evidence="1">
    <location>
        <begin position="103"/>
        <end position="117"/>
    </location>
</feature>
<dbReference type="AlphaFoldDB" id="A0A1E7KPF6"/>
<evidence type="ECO:0000256" key="1">
    <source>
        <dbReference type="SAM" id="MobiDB-lite"/>
    </source>
</evidence>
<reference evidence="2 3" key="1">
    <citation type="journal article" date="2016" name="Front. Microbiol.">
        <title>Comparative Genomics Analysis of Streptomyces Species Reveals Their Adaptation to the Marine Environment and Their Diversity at the Genomic Level.</title>
        <authorList>
            <person name="Tian X."/>
            <person name="Zhang Z."/>
            <person name="Yang T."/>
            <person name="Chen M."/>
            <person name="Li J."/>
            <person name="Chen F."/>
            <person name="Yang J."/>
            <person name="Li W."/>
            <person name="Zhang B."/>
            <person name="Zhang Z."/>
            <person name="Wu J."/>
            <person name="Zhang C."/>
            <person name="Long L."/>
            <person name="Xiao J."/>
        </authorList>
    </citation>
    <scope>NUCLEOTIDE SEQUENCE [LARGE SCALE GENOMIC DNA]</scope>
    <source>
        <strain evidence="2 3">SCSIO 02100</strain>
    </source>
</reference>
<feature type="compositionally biased region" description="Basic and acidic residues" evidence="1">
    <location>
        <begin position="118"/>
        <end position="134"/>
    </location>
</feature>
<gene>
    <name evidence="2" type="ORF">AN216_02225</name>
</gene>
<dbReference type="RefSeq" id="WP_070194846.1">
    <property type="nucleotide sequence ID" value="NZ_LJGU01000093.1"/>
</dbReference>
<feature type="region of interest" description="Disordered" evidence="1">
    <location>
        <begin position="93"/>
        <end position="221"/>
    </location>
</feature>
<dbReference type="OrthoDB" id="4966929at2"/>
<evidence type="ECO:0008006" key="4">
    <source>
        <dbReference type="Google" id="ProtNLM"/>
    </source>
</evidence>
<feature type="compositionally biased region" description="Gly residues" evidence="1">
    <location>
        <begin position="154"/>
        <end position="163"/>
    </location>
</feature>
<name>A0A1E7KPF6_9ACTN</name>
<keyword evidence="3" id="KW-1185">Reference proteome</keyword>
<dbReference type="Proteomes" id="UP000176101">
    <property type="component" value="Unassembled WGS sequence"/>
</dbReference>
<protein>
    <recommendedName>
        <fullName evidence="4">DNA primase</fullName>
    </recommendedName>
</protein>
<comment type="caution">
    <text evidence="2">The sequence shown here is derived from an EMBL/GenBank/DDBJ whole genome shotgun (WGS) entry which is preliminary data.</text>
</comment>
<evidence type="ECO:0000313" key="2">
    <source>
        <dbReference type="EMBL" id="OEV05776.1"/>
    </source>
</evidence>
<dbReference type="STRING" id="1075402.AN216_02225"/>
<sequence>MTNHTARIGGALVGGYLLGRTRKARMALGLGMFLAGRKLSMNPQRLGRMAANSPALSGLSDQACKEVVDATKSAATSALTKRAEGLAETLHQRTLDLGGTPGESDEDAEEPGDTDAEADTREDTAKSADDEGGAKRSAPRRRAPAGRKTSSGRTGSGKSGSGKPGSEKTSRAASAKRTSDGASTTRAASTGTTKSATKNATKSVQAASGGRRSSARGGDHG</sequence>
<organism evidence="2 3">
    <name type="scientific">Streptomyces oceani</name>
    <dbReference type="NCBI Taxonomy" id="1075402"/>
    <lineage>
        <taxon>Bacteria</taxon>
        <taxon>Bacillati</taxon>
        <taxon>Actinomycetota</taxon>
        <taxon>Actinomycetes</taxon>
        <taxon>Kitasatosporales</taxon>
        <taxon>Streptomycetaceae</taxon>
        <taxon>Streptomyces</taxon>
    </lineage>
</organism>
<dbReference type="PATRIC" id="fig|1075402.3.peg.3833"/>
<dbReference type="EMBL" id="LJGU01000093">
    <property type="protein sequence ID" value="OEV05776.1"/>
    <property type="molecule type" value="Genomic_DNA"/>
</dbReference>